<dbReference type="Pfam" id="PF00271">
    <property type="entry name" value="Helicase_C"/>
    <property type="match status" value="1"/>
</dbReference>
<dbReference type="PANTHER" id="PTHR47962">
    <property type="entry name" value="ATP-DEPENDENT HELICASE LHR-RELATED-RELATED"/>
    <property type="match status" value="1"/>
</dbReference>
<evidence type="ECO:0000313" key="5">
    <source>
        <dbReference type="EMBL" id="MCH4564703.1"/>
    </source>
</evidence>
<dbReference type="Proteomes" id="UP001202117">
    <property type="component" value="Unassembled WGS sequence"/>
</dbReference>
<dbReference type="GO" id="GO:0004386">
    <property type="term" value="F:helicase activity"/>
    <property type="evidence" value="ECO:0007669"/>
    <property type="project" value="UniProtKB-KW"/>
</dbReference>
<evidence type="ECO:0000259" key="4">
    <source>
        <dbReference type="PROSITE" id="PS51194"/>
    </source>
</evidence>
<dbReference type="SMART" id="SM00487">
    <property type="entry name" value="DEXDc"/>
    <property type="match status" value="1"/>
</dbReference>
<dbReference type="PROSITE" id="PS51192">
    <property type="entry name" value="HELICASE_ATP_BIND_1"/>
    <property type="match status" value="1"/>
</dbReference>
<protein>
    <submittedName>
        <fullName evidence="5">DEAD/DEAH box helicase</fullName>
    </submittedName>
</protein>
<comment type="caution">
    <text evidence="5">The sequence shown here is derived from an EMBL/GenBank/DDBJ whole genome shotgun (WGS) entry which is preliminary data.</text>
</comment>
<feature type="domain" description="Helicase ATP-binding" evidence="3">
    <location>
        <begin position="32"/>
        <end position="203"/>
    </location>
</feature>
<dbReference type="SUPFAM" id="SSF52540">
    <property type="entry name" value="P-loop containing nucleoside triphosphate hydrolases"/>
    <property type="match status" value="1"/>
</dbReference>
<dbReference type="Pfam" id="PF00270">
    <property type="entry name" value="DEAD"/>
    <property type="match status" value="1"/>
</dbReference>
<keyword evidence="6" id="KW-1185">Reference proteome</keyword>
<keyword evidence="5" id="KW-0378">Hydrolase</keyword>
<dbReference type="RefSeq" id="WP_240569314.1">
    <property type="nucleotide sequence ID" value="NZ_JAKVPY010000022.1"/>
</dbReference>
<dbReference type="InterPro" id="IPR001650">
    <property type="entry name" value="Helicase_C-like"/>
</dbReference>
<dbReference type="InterPro" id="IPR014001">
    <property type="entry name" value="Helicase_ATP-bd"/>
</dbReference>
<proteinExistence type="predicted"/>
<feature type="domain" description="Helicase C-terminal" evidence="4">
    <location>
        <begin position="233"/>
        <end position="384"/>
    </location>
</feature>
<dbReference type="Gene3D" id="3.40.50.300">
    <property type="entry name" value="P-loop containing nucleotide triphosphate hydrolases"/>
    <property type="match status" value="2"/>
</dbReference>
<dbReference type="InterPro" id="IPR011545">
    <property type="entry name" value="DEAD/DEAH_box_helicase_dom"/>
</dbReference>
<reference evidence="5 6" key="1">
    <citation type="submission" date="2022-02" db="EMBL/GenBank/DDBJ databases">
        <title>Halomonas fukangensis sp. nov., a halophilic bacterium isolated from a bulk soil of Kalidium foliatum at Fukang.</title>
        <authorList>
            <person name="Huang Y."/>
        </authorList>
    </citation>
    <scope>NUCLEOTIDE SEQUENCE [LARGE SCALE GENOMIC DNA]</scope>
    <source>
        <strain evidence="5 6">EGI 63088</strain>
    </source>
</reference>
<keyword evidence="1" id="KW-0547">Nucleotide-binding</keyword>
<keyword evidence="2" id="KW-0067">ATP-binding</keyword>
<keyword evidence="5" id="KW-0347">Helicase</keyword>
<organism evidence="5 6">
    <name type="scientific">Halomonas flagellata</name>
    <dbReference type="NCBI Taxonomy" id="2920385"/>
    <lineage>
        <taxon>Bacteria</taxon>
        <taxon>Pseudomonadati</taxon>
        <taxon>Pseudomonadota</taxon>
        <taxon>Gammaproteobacteria</taxon>
        <taxon>Oceanospirillales</taxon>
        <taxon>Halomonadaceae</taxon>
        <taxon>Halomonas</taxon>
    </lineage>
</organism>
<name>A0ABS9RXW6_9GAMM</name>
<dbReference type="PANTHER" id="PTHR47962:SF5">
    <property type="entry name" value="ATP-DEPENDENT HELICASE LHR-RELATED"/>
    <property type="match status" value="1"/>
</dbReference>
<evidence type="ECO:0000256" key="1">
    <source>
        <dbReference type="ARBA" id="ARBA00022741"/>
    </source>
</evidence>
<dbReference type="InterPro" id="IPR052511">
    <property type="entry name" value="ATP-dep_Helicase"/>
</dbReference>
<evidence type="ECO:0000259" key="3">
    <source>
        <dbReference type="PROSITE" id="PS51192"/>
    </source>
</evidence>
<evidence type="ECO:0000313" key="6">
    <source>
        <dbReference type="Proteomes" id="UP001202117"/>
    </source>
</evidence>
<accession>A0ABS9RXW6</accession>
<gene>
    <name evidence="5" type="ORF">MKP05_16500</name>
</gene>
<dbReference type="SMART" id="SM00490">
    <property type="entry name" value="HELICc"/>
    <property type="match status" value="1"/>
</dbReference>
<evidence type="ECO:0000256" key="2">
    <source>
        <dbReference type="ARBA" id="ARBA00022840"/>
    </source>
</evidence>
<dbReference type="PROSITE" id="PS51194">
    <property type="entry name" value="HELICASE_CTER"/>
    <property type="match status" value="1"/>
</dbReference>
<dbReference type="EMBL" id="JAKVPY010000022">
    <property type="protein sequence ID" value="MCH4564703.1"/>
    <property type="molecule type" value="Genomic_DNA"/>
</dbReference>
<sequence>MSAFDRLHPALQHHIVNSLGWPRLRPLQEATIEPVLSGEHAILLAPTAGGKTEAACFPVLSRMLSENWDGISVLYLCPIKALLNNLLPRLEYYAGLLGRSVALWHGDISASRKAKIVAEPPDILLTTPESLEAMLVSSRIDHRWLLGRVRSVIVDEVHAFAGDDRGWHLLSLIERIQGLSGQEVQRLGLSATVGNPEGLCEWLAGGCSARRSVINPLAEVTKSSEVELDWVGSLKNAAIVISRLHRGEKRLVFVDSRSRVELLAMELRGLGVNTFVSHSSLSLEERKAAESAFAEGANCVIVATSTLELGIDVGDLDRVIQVDAPFSVSSFLQRIGRTGRRADVARNCLFLATTEEAFLRSIGLLSLWRSGFVEPVEPPPLPLHIYAQQIMALCLQERGIIKADIERWIGKMPGFERIAPEQRNAVQRYMLETGILHSDGGLLGIGDRGERTFGYQHFMELVSVFTTPPMVKVFHGKQELGEVHELTFAVGDSESPTLLTLGGRNWSTTYVDWPRRRAFVEPTELKGRSQWLGSGQPMHFSLCQAIEAELLSEEIPDGYSKRAEGLLDQLREEFGWLESGQTTVLIDNDRNATWWTFTGAVFNAAMANALGDLADKVSSDNLAISLSKVVDTARLKERILKLLDANGKEGVKVPLDVGFIQELKFAECLPQDLTDAELSTRYSCACQHEKLSARRMVMINSYIHAGNTSS</sequence>
<dbReference type="InterPro" id="IPR027417">
    <property type="entry name" value="P-loop_NTPase"/>
</dbReference>